<keyword evidence="4" id="KW-1185">Reference proteome</keyword>
<reference evidence="4" key="2">
    <citation type="submission" date="2015-04" db="EMBL/GenBank/DDBJ databases">
        <title>A butyrogenic pathway from the amino acid lysine in a human gut commensal.</title>
        <authorList>
            <person name="de Vos W.M."/>
            <person name="Bui N.T.P."/>
            <person name="Plugge C.M."/>
            <person name="Ritari J."/>
        </authorList>
    </citation>
    <scope>NUCLEOTIDE SEQUENCE [LARGE SCALE GENOMIC DNA]</scope>
    <source>
        <strain evidence="4">AF211</strain>
    </source>
</reference>
<dbReference type="KEGG" id="ibu:IB211_03048"/>
<accession>A0A0S2W821</accession>
<dbReference type="eggNOG" id="COG1306">
    <property type="taxonomic scope" value="Bacteria"/>
</dbReference>
<keyword evidence="1" id="KW-0812">Transmembrane</keyword>
<dbReference type="Pfam" id="PF13200">
    <property type="entry name" value="DUF4015"/>
    <property type="match status" value="1"/>
</dbReference>
<organism evidence="3 4">
    <name type="scientific">Intestinimonas butyriciproducens</name>
    <dbReference type="NCBI Taxonomy" id="1297617"/>
    <lineage>
        <taxon>Bacteria</taxon>
        <taxon>Bacillati</taxon>
        <taxon>Bacillota</taxon>
        <taxon>Clostridia</taxon>
        <taxon>Eubacteriales</taxon>
        <taxon>Intestinimonas</taxon>
    </lineage>
</organism>
<protein>
    <submittedName>
        <fullName evidence="3">Glycoside hydrolase</fullName>
    </submittedName>
</protein>
<keyword evidence="3" id="KW-0378">Hydrolase</keyword>
<name>A0A0S2W821_9FIRM</name>
<dbReference type="RefSeq" id="WP_058118500.1">
    <property type="nucleotide sequence ID" value="NZ_CP011307.1"/>
</dbReference>
<reference evidence="3 4" key="1">
    <citation type="journal article" date="2015" name="Nat. Commun.">
        <title>Production of butyrate from lysine and the Amadori product fructoselysine by a human gut commensal.</title>
        <authorList>
            <person name="Bui T.P."/>
            <person name="Ritari J."/>
            <person name="Boeren S."/>
            <person name="de Waard P."/>
            <person name="Plugge C.M."/>
            <person name="de Vos W.M."/>
        </authorList>
    </citation>
    <scope>NUCLEOTIDE SEQUENCE [LARGE SCALE GENOMIC DNA]</scope>
    <source>
        <strain evidence="3 4">AF211</strain>
    </source>
</reference>
<dbReference type="Gene3D" id="3.20.20.80">
    <property type="entry name" value="Glycosidases"/>
    <property type="match status" value="1"/>
</dbReference>
<dbReference type="Proteomes" id="UP000064844">
    <property type="component" value="Chromosome"/>
</dbReference>
<evidence type="ECO:0000313" key="4">
    <source>
        <dbReference type="Proteomes" id="UP000064844"/>
    </source>
</evidence>
<dbReference type="EMBL" id="CP011307">
    <property type="protein sequence ID" value="ALP95439.1"/>
    <property type="molecule type" value="Genomic_DNA"/>
</dbReference>
<dbReference type="GO" id="GO:0016787">
    <property type="term" value="F:hydrolase activity"/>
    <property type="evidence" value="ECO:0007669"/>
    <property type="project" value="UniProtKB-KW"/>
</dbReference>
<evidence type="ECO:0000313" key="3">
    <source>
        <dbReference type="EMBL" id="ALP95439.1"/>
    </source>
</evidence>
<keyword evidence="1" id="KW-0472">Membrane</keyword>
<evidence type="ECO:0000256" key="1">
    <source>
        <dbReference type="SAM" id="Phobius"/>
    </source>
</evidence>
<keyword evidence="1" id="KW-1133">Transmembrane helix</keyword>
<feature type="transmembrane region" description="Helical" evidence="1">
    <location>
        <begin position="20"/>
        <end position="41"/>
    </location>
</feature>
<gene>
    <name evidence="3" type="ORF">IB211_03048</name>
</gene>
<dbReference type="SUPFAM" id="SSF51445">
    <property type="entry name" value="(Trans)glycosidases"/>
    <property type="match status" value="1"/>
</dbReference>
<dbReference type="STRING" id="1297617.IB211_03048"/>
<proteinExistence type="predicted"/>
<dbReference type="InterPro" id="IPR017853">
    <property type="entry name" value="GH"/>
</dbReference>
<evidence type="ECO:0000259" key="2">
    <source>
        <dbReference type="Pfam" id="PF13200"/>
    </source>
</evidence>
<dbReference type="InterPro" id="IPR025275">
    <property type="entry name" value="DUF4015"/>
</dbReference>
<feature type="domain" description="DUF4015" evidence="2">
    <location>
        <begin position="114"/>
        <end position="309"/>
    </location>
</feature>
<dbReference type="AlphaFoldDB" id="A0A0S2W821"/>
<sequence>MRKHYGYDSYRGRSPLRTFLKATAVVLAVVLLLGVAALFFLEPYWVVSADGAQLRLPWSQQTPAPSAEPSPFSSSPVVVVTPEIQTPAYLHAAFLPGEALYDGSAAARLTEAGAEAALFDMKTDEGLLHYRSELPLADQAGVNPKDTALNAAILALNGTDGLYTVARVSCFRDNSLPKARNDMAVRSPVGNWRDNGGYRWLSPSSSDAQGYLIDICLELAGLGFDEILLDNAGYPVDGNLDYIVRNDAYDSALFPATVRGFYTDLVQRLEEQYPEVVLSVVTDRDTLEAATSEESGQTLSGMAERMDRIWVRDLGAAWTQCVQLLDEAGLSRPEVNLVSIDTQAGVSDRSWCLWP</sequence>